<gene>
    <name evidence="2" type="ORF">J2S77_000769</name>
</gene>
<dbReference type="Proteomes" id="UP001224359">
    <property type="component" value="Unassembled WGS sequence"/>
</dbReference>
<protein>
    <recommendedName>
        <fullName evidence="4">HemX protein</fullName>
    </recommendedName>
</protein>
<dbReference type="EMBL" id="JAUSTQ010000002">
    <property type="protein sequence ID" value="MDQ0158813.1"/>
    <property type="molecule type" value="Genomic_DNA"/>
</dbReference>
<keyword evidence="3" id="KW-1185">Reference proteome</keyword>
<evidence type="ECO:0008006" key="4">
    <source>
        <dbReference type="Google" id="ProtNLM"/>
    </source>
</evidence>
<feature type="compositionally biased region" description="Basic and acidic residues" evidence="1">
    <location>
        <begin position="31"/>
        <end position="50"/>
    </location>
</feature>
<reference evidence="2 3" key="1">
    <citation type="submission" date="2023-07" db="EMBL/GenBank/DDBJ databases">
        <title>Genomic Encyclopedia of Type Strains, Phase IV (KMG-IV): sequencing the most valuable type-strain genomes for metagenomic binning, comparative biology and taxonomic classification.</title>
        <authorList>
            <person name="Goeker M."/>
        </authorList>
    </citation>
    <scope>NUCLEOTIDE SEQUENCE [LARGE SCALE GENOMIC DNA]</scope>
    <source>
        <strain evidence="2 3">DSM 16460</strain>
    </source>
</reference>
<evidence type="ECO:0000313" key="2">
    <source>
        <dbReference type="EMBL" id="MDQ0158813.1"/>
    </source>
</evidence>
<evidence type="ECO:0000313" key="3">
    <source>
        <dbReference type="Proteomes" id="UP001224359"/>
    </source>
</evidence>
<organism evidence="2 3">
    <name type="scientific">Alkalibacillus salilacus</name>
    <dbReference type="NCBI Taxonomy" id="284582"/>
    <lineage>
        <taxon>Bacteria</taxon>
        <taxon>Bacillati</taxon>
        <taxon>Bacillota</taxon>
        <taxon>Bacilli</taxon>
        <taxon>Bacillales</taxon>
        <taxon>Bacillaceae</taxon>
        <taxon>Alkalibacillus</taxon>
    </lineage>
</organism>
<proteinExistence type="predicted"/>
<dbReference type="RefSeq" id="WP_306974799.1">
    <property type="nucleotide sequence ID" value="NZ_JAUSTQ010000002.1"/>
</dbReference>
<accession>A0ABT9VCZ2</accession>
<evidence type="ECO:0000256" key="1">
    <source>
        <dbReference type="SAM" id="MobiDB-lite"/>
    </source>
</evidence>
<feature type="region of interest" description="Disordered" evidence="1">
    <location>
        <begin position="21"/>
        <end position="50"/>
    </location>
</feature>
<comment type="caution">
    <text evidence="2">The sequence shown here is derived from an EMBL/GenBank/DDBJ whole genome shotgun (WGS) entry which is preliminary data.</text>
</comment>
<sequence>MNQEEYLKSIDQSLKVIAKELSKMNETQPKPTKEPKAYKGKPPDKKTQTK</sequence>
<name>A0ABT9VCZ2_9BACI</name>